<keyword evidence="2" id="KW-1185">Reference proteome</keyword>
<dbReference type="STRING" id="65489.A0A0D3GUP2"/>
<reference evidence="1" key="1">
    <citation type="journal article" date="2009" name="Rice">
        <title>De Novo Next Generation Sequencing of Plant Genomes.</title>
        <authorList>
            <person name="Rounsley S."/>
            <person name="Marri P.R."/>
            <person name="Yu Y."/>
            <person name="He R."/>
            <person name="Sisneros N."/>
            <person name="Goicoechea J.L."/>
            <person name="Lee S.J."/>
            <person name="Angelova A."/>
            <person name="Kudrna D."/>
            <person name="Luo M."/>
            <person name="Affourtit J."/>
            <person name="Desany B."/>
            <person name="Knight J."/>
            <person name="Niazi F."/>
            <person name="Egholm M."/>
            <person name="Wing R.A."/>
        </authorList>
    </citation>
    <scope>NUCLEOTIDE SEQUENCE [LARGE SCALE GENOMIC DNA]</scope>
    <source>
        <strain evidence="1">cv. IRGC 105608</strain>
    </source>
</reference>
<evidence type="ECO:0000313" key="1">
    <source>
        <dbReference type="EnsemblPlants" id="OBART07G25540.1"/>
    </source>
</evidence>
<dbReference type="PANTHER" id="PTHR18868">
    <property type="entry name" value="OS07G0665300 PROTEIN-RELATED"/>
    <property type="match status" value="1"/>
</dbReference>
<name>A0A0D3GUP2_9ORYZ</name>
<sequence>MATGAILTDKPSKLDCKNLMVSTCRMSKAGIGGLLIDFDGNFVGMNFYDRKETLDVSADIMDNQNRNIDLFNNRWPVPKIRWHYPHFCKPRKLENPDKYEKY</sequence>
<dbReference type="AlphaFoldDB" id="A0A0D3GUP2"/>
<dbReference type="PaxDb" id="65489-OBART07G25540.1"/>
<protein>
    <submittedName>
        <fullName evidence="1">Uncharacterized protein</fullName>
    </submittedName>
</protein>
<accession>A0A0D3GUP2</accession>
<evidence type="ECO:0000313" key="2">
    <source>
        <dbReference type="Proteomes" id="UP000026960"/>
    </source>
</evidence>
<dbReference type="EnsemblPlants" id="OBART07G25540.1">
    <property type="protein sequence ID" value="OBART07G25540.1"/>
    <property type="gene ID" value="OBART07G25540"/>
</dbReference>
<dbReference type="HOGENOM" id="CLU_2281744_0_0_1"/>
<reference evidence="1" key="2">
    <citation type="submission" date="2015-03" db="UniProtKB">
        <authorList>
            <consortium name="EnsemblPlants"/>
        </authorList>
    </citation>
    <scope>IDENTIFICATION</scope>
</reference>
<proteinExistence type="predicted"/>
<dbReference type="Gramene" id="OBART07G25540.1">
    <property type="protein sequence ID" value="OBART07G25540.1"/>
    <property type="gene ID" value="OBART07G25540"/>
</dbReference>
<organism evidence="1">
    <name type="scientific">Oryza barthii</name>
    <dbReference type="NCBI Taxonomy" id="65489"/>
    <lineage>
        <taxon>Eukaryota</taxon>
        <taxon>Viridiplantae</taxon>
        <taxon>Streptophyta</taxon>
        <taxon>Embryophyta</taxon>
        <taxon>Tracheophyta</taxon>
        <taxon>Spermatophyta</taxon>
        <taxon>Magnoliopsida</taxon>
        <taxon>Liliopsida</taxon>
        <taxon>Poales</taxon>
        <taxon>Poaceae</taxon>
        <taxon>BOP clade</taxon>
        <taxon>Oryzoideae</taxon>
        <taxon>Oryzeae</taxon>
        <taxon>Oryzinae</taxon>
        <taxon>Oryza</taxon>
    </lineage>
</organism>
<dbReference type="Proteomes" id="UP000026960">
    <property type="component" value="Chromosome 7"/>
</dbReference>
<dbReference type="PANTHER" id="PTHR18868:SF37">
    <property type="entry name" value="OS07G0665300 PROTEIN"/>
    <property type="match status" value="1"/>
</dbReference>